<dbReference type="PROSITE" id="PS00197">
    <property type="entry name" value="2FE2S_FER_1"/>
    <property type="match status" value="1"/>
</dbReference>
<dbReference type="RefSeq" id="WP_274152520.1">
    <property type="nucleotide sequence ID" value="NZ_CP117812.1"/>
</dbReference>
<dbReference type="SUPFAM" id="SSF54292">
    <property type="entry name" value="2Fe-2S ferredoxin-like"/>
    <property type="match status" value="1"/>
</dbReference>
<dbReference type="Pfam" id="PF00111">
    <property type="entry name" value="Fer2"/>
    <property type="match status" value="1"/>
</dbReference>
<dbReference type="EMBL" id="CP117812">
    <property type="protein sequence ID" value="WDE97869.1"/>
    <property type="molecule type" value="Genomic_DNA"/>
</dbReference>
<dbReference type="CDD" id="cd00207">
    <property type="entry name" value="fer2"/>
    <property type="match status" value="1"/>
</dbReference>
<sequence length="89" mass="9693">MAYSILFSLSKKTIAYDPKANSFYSILDLADKAGLNIRRGCRSGHCGTCSVPLIKGKVEHIFGDKMANQSPPNILSCSFKPKSDLIIEA</sequence>
<dbReference type="PROSITE" id="PS51085">
    <property type="entry name" value="2FE2S_FER_2"/>
    <property type="match status" value="1"/>
</dbReference>
<organism evidence="2 3">
    <name type="scientific">Lentisphaera profundi</name>
    <dbReference type="NCBI Taxonomy" id="1658616"/>
    <lineage>
        <taxon>Bacteria</taxon>
        <taxon>Pseudomonadati</taxon>
        <taxon>Lentisphaerota</taxon>
        <taxon>Lentisphaeria</taxon>
        <taxon>Lentisphaerales</taxon>
        <taxon>Lentisphaeraceae</taxon>
        <taxon>Lentisphaera</taxon>
    </lineage>
</organism>
<name>A0ABY7VYT1_9BACT</name>
<evidence type="ECO:0000313" key="3">
    <source>
        <dbReference type="Proteomes" id="UP001214250"/>
    </source>
</evidence>
<evidence type="ECO:0000313" key="2">
    <source>
        <dbReference type="EMBL" id="WDE97869.1"/>
    </source>
</evidence>
<feature type="domain" description="2Fe-2S ferredoxin-type" evidence="1">
    <location>
        <begin position="3"/>
        <end position="89"/>
    </location>
</feature>
<keyword evidence="3" id="KW-1185">Reference proteome</keyword>
<gene>
    <name evidence="2" type="ORF">PQO03_18755</name>
</gene>
<dbReference type="InterPro" id="IPR036010">
    <property type="entry name" value="2Fe-2S_ferredoxin-like_sf"/>
</dbReference>
<dbReference type="Gene3D" id="3.10.20.30">
    <property type="match status" value="1"/>
</dbReference>
<evidence type="ECO:0000259" key="1">
    <source>
        <dbReference type="PROSITE" id="PS51085"/>
    </source>
</evidence>
<dbReference type="InterPro" id="IPR006058">
    <property type="entry name" value="2Fe2S_fd_BS"/>
</dbReference>
<protein>
    <submittedName>
        <fullName evidence="2">2Fe-2S iron-sulfur cluster binding domain-containing protein</fullName>
    </submittedName>
</protein>
<dbReference type="InterPro" id="IPR012675">
    <property type="entry name" value="Beta-grasp_dom_sf"/>
</dbReference>
<accession>A0ABY7VYT1</accession>
<dbReference type="InterPro" id="IPR001041">
    <property type="entry name" value="2Fe-2S_ferredoxin-type"/>
</dbReference>
<reference evidence="2 3" key="1">
    <citation type="submission" date="2023-02" db="EMBL/GenBank/DDBJ databases">
        <title>Genome sequence of Lentisphaera profundi SAORIC-696.</title>
        <authorList>
            <person name="Kim e."/>
            <person name="Cho J.-C."/>
            <person name="Choi A."/>
            <person name="Kang I."/>
        </authorList>
    </citation>
    <scope>NUCLEOTIDE SEQUENCE [LARGE SCALE GENOMIC DNA]</scope>
    <source>
        <strain evidence="2 3">SAORIC-696</strain>
    </source>
</reference>
<dbReference type="Proteomes" id="UP001214250">
    <property type="component" value="Chromosome 2"/>
</dbReference>
<proteinExistence type="predicted"/>